<proteinExistence type="predicted"/>
<dbReference type="AlphaFoldDB" id="A0A8K0J072"/>
<name>A0A8K0J072_9HYPO</name>
<dbReference type="Proteomes" id="UP000811619">
    <property type="component" value="Unassembled WGS sequence"/>
</dbReference>
<protein>
    <submittedName>
        <fullName evidence="2">Uncharacterized protein</fullName>
    </submittedName>
</protein>
<evidence type="ECO:0000313" key="2">
    <source>
        <dbReference type="EMBL" id="KAG5913617.1"/>
    </source>
</evidence>
<organism evidence="2 3">
    <name type="scientific">Claviceps africana</name>
    <dbReference type="NCBI Taxonomy" id="83212"/>
    <lineage>
        <taxon>Eukaryota</taxon>
        <taxon>Fungi</taxon>
        <taxon>Dikarya</taxon>
        <taxon>Ascomycota</taxon>
        <taxon>Pezizomycotina</taxon>
        <taxon>Sordariomycetes</taxon>
        <taxon>Hypocreomycetidae</taxon>
        <taxon>Hypocreales</taxon>
        <taxon>Clavicipitaceae</taxon>
        <taxon>Claviceps</taxon>
    </lineage>
</organism>
<feature type="non-terminal residue" evidence="2">
    <location>
        <position position="165"/>
    </location>
</feature>
<accession>A0A8K0J072</accession>
<comment type="caution">
    <text evidence="2">The sequence shown here is derived from an EMBL/GenBank/DDBJ whole genome shotgun (WGS) entry which is preliminary data.</text>
</comment>
<sequence length="165" mass="17523">MPMKRATRPAARCSALARSHPELQDSLSSMTSAGLFQNRTRPKEANASPCDEEKGRLGIGSGGIDDAPRIMATPPSPVPDLRDVLSKEPSNHLAPPAYSPFGRRRPDMSSSPTATGRQPVLVDGPSLASLVAGSSVQVPDDHPRRSGISLRINTSVRVSGRNNHV</sequence>
<feature type="region of interest" description="Disordered" evidence="1">
    <location>
        <begin position="1"/>
        <end position="125"/>
    </location>
</feature>
<evidence type="ECO:0000256" key="1">
    <source>
        <dbReference type="SAM" id="MobiDB-lite"/>
    </source>
</evidence>
<gene>
    <name evidence="2" type="ORF">E4U42_000985</name>
</gene>
<keyword evidence="3" id="KW-1185">Reference proteome</keyword>
<dbReference type="OrthoDB" id="5409271at2759"/>
<reference evidence="2" key="1">
    <citation type="journal article" date="2020" name="bioRxiv">
        <title>Whole genome comparisons of ergot fungi reveals the divergence and evolution of species within the genus Claviceps are the result of varying mechanisms driving genome evolution and host range expansion.</title>
        <authorList>
            <person name="Wyka S.A."/>
            <person name="Mondo S.J."/>
            <person name="Liu M."/>
            <person name="Dettman J."/>
            <person name="Nalam V."/>
            <person name="Broders K.D."/>
        </authorList>
    </citation>
    <scope>NUCLEOTIDE SEQUENCE</scope>
    <source>
        <strain evidence="2">CCC 489</strain>
    </source>
</reference>
<evidence type="ECO:0000313" key="3">
    <source>
        <dbReference type="Proteomes" id="UP000811619"/>
    </source>
</evidence>
<feature type="compositionally biased region" description="Basic and acidic residues" evidence="1">
    <location>
        <begin position="80"/>
        <end position="90"/>
    </location>
</feature>
<dbReference type="EMBL" id="SRPY01001280">
    <property type="protein sequence ID" value="KAG5913617.1"/>
    <property type="molecule type" value="Genomic_DNA"/>
</dbReference>
<feature type="compositionally biased region" description="Polar residues" evidence="1">
    <location>
        <begin position="25"/>
        <end position="39"/>
    </location>
</feature>